<dbReference type="Proteomes" id="UP001183222">
    <property type="component" value="Unassembled WGS sequence"/>
</dbReference>
<keyword evidence="2" id="KW-1185">Reference proteome</keyword>
<name>A0ABU2K7G1_9ACTN</name>
<dbReference type="EMBL" id="JAVREI010000005">
    <property type="protein sequence ID" value="MDT0276120.1"/>
    <property type="molecule type" value="Genomic_DNA"/>
</dbReference>
<organism evidence="1 2">
    <name type="scientific">Blastococcus goldschmidtiae</name>
    <dbReference type="NCBI Taxonomy" id="3075546"/>
    <lineage>
        <taxon>Bacteria</taxon>
        <taxon>Bacillati</taxon>
        <taxon>Actinomycetota</taxon>
        <taxon>Actinomycetes</taxon>
        <taxon>Geodermatophilales</taxon>
        <taxon>Geodermatophilaceae</taxon>
        <taxon>Blastococcus</taxon>
    </lineage>
</organism>
<comment type="caution">
    <text evidence="1">The sequence shown here is derived from an EMBL/GenBank/DDBJ whole genome shotgun (WGS) entry which is preliminary data.</text>
</comment>
<gene>
    <name evidence="1" type="ORF">RM425_09430</name>
</gene>
<evidence type="ECO:0000313" key="1">
    <source>
        <dbReference type="EMBL" id="MDT0276120.1"/>
    </source>
</evidence>
<reference evidence="2" key="1">
    <citation type="submission" date="2023-07" db="EMBL/GenBank/DDBJ databases">
        <title>30 novel species of actinomycetes from the DSMZ collection.</title>
        <authorList>
            <person name="Nouioui I."/>
        </authorList>
    </citation>
    <scope>NUCLEOTIDE SEQUENCE [LARGE SCALE GENOMIC DNA]</scope>
    <source>
        <strain evidence="2">DSM 46792</strain>
    </source>
</reference>
<dbReference type="RefSeq" id="WP_311344940.1">
    <property type="nucleotide sequence ID" value="NZ_JAVREI010000005.1"/>
</dbReference>
<sequence>MQEPDLVEGRERGPGSGVRRVIRPERARHLDLCDHRTAFVQRGDRRDRVLELDGEVAQVDADPDVRPADPLGDCGSFGLGQYSWSAAGGRSE</sequence>
<proteinExistence type="predicted"/>
<accession>A0ABU2K7G1</accession>
<protein>
    <submittedName>
        <fullName evidence="1">Uncharacterized protein</fullName>
    </submittedName>
</protein>
<evidence type="ECO:0000313" key="2">
    <source>
        <dbReference type="Proteomes" id="UP001183222"/>
    </source>
</evidence>